<feature type="transmembrane region" description="Helical" evidence="8">
    <location>
        <begin position="127"/>
        <end position="146"/>
    </location>
</feature>
<dbReference type="InterPro" id="IPR031312">
    <property type="entry name" value="Na/sul_symport_CS"/>
</dbReference>
<dbReference type="SUPFAM" id="SSF116726">
    <property type="entry name" value="TrkA C-terminal domain-like"/>
    <property type="match status" value="2"/>
</dbReference>
<organism evidence="10 11">
    <name type="scientific">Thioalkalivibrio versutus</name>
    <dbReference type="NCBI Taxonomy" id="106634"/>
    <lineage>
        <taxon>Bacteria</taxon>
        <taxon>Pseudomonadati</taxon>
        <taxon>Pseudomonadota</taxon>
        <taxon>Gammaproteobacteria</taxon>
        <taxon>Chromatiales</taxon>
        <taxon>Ectothiorhodospiraceae</taxon>
        <taxon>Thioalkalivibrio</taxon>
    </lineage>
</organism>
<dbReference type="AlphaFoldDB" id="A0A0G3G577"/>
<dbReference type="Proteomes" id="UP000064201">
    <property type="component" value="Chromosome"/>
</dbReference>
<dbReference type="Gene3D" id="3.30.70.1450">
    <property type="entry name" value="Regulator of K+ conductance, C-terminal domain"/>
    <property type="match status" value="2"/>
</dbReference>
<keyword evidence="5 8" id="KW-1133">Transmembrane helix</keyword>
<dbReference type="InterPro" id="IPR006037">
    <property type="entry name" value="RCK_C"/>
</dbReference>
<evidence type="ECO:0000256" key="5">
    <source>
        <dbReference type="ARBA" id="ARBA00022989"/>
    </source>
</evidence>
<evidence type="ECO:0000259" key="9">
    <source>
        <dbReference type="PROSITE" id="PS51202"/>
    </source>
</evidence>
<dbReference type="PROSITE" id="PS51202">
    <property type="entry name" value="RCK_C"/>
    <property type="match status" value="2"/>
</dbReference>
<accession>A0A0G3G577</accession>
<dbReference type="Pfam" id="PF03600">
    <property type="entry name" value="CitMHS"/>
    <property type="match status" value="1"/>
</dbReference>
<dbReference type="InterPro" id="IPR036721">
    <property type="entry name" value="RCK_C_sf"/>
</dbReference>
<feature type="coiled-coil region" evidence="7">
    <location>
        <begin position="279"/>
        <end position="306"/>
    </location>
</feature>
<feature type="transmembrane region" description="Helical" evidence="8">
    <location>
        <begin position="537"/>
        <end position="555"/>
    </location>
</feature>
<name>A0A0G3G577_9GAMM</name>
<evidence type="ECO:0000256" key="6">
    <source>
        <dbReference type="ARBA" id="ARBA00023136"/>
    </source>
</evidence>
<evidence type="ECO:0000256" key="1">
    <source>
        <dbReference type="ARBA" id="ARBA00004141"/>
    </source>
</evidence>
<feature type="transmembrane region" description="Helical" evidence="8">
    <location>
        <begin position="406"/>
        <end position="424"/>
    </location>
</feature>
<keyword evidence="11" id="KW-1185">Reference proteome</keyword>
<comment type="subcellular location">
    <subcellularLocation>
        <location evidence="1">Membrane</location>
        <topology evidence="1">Multi-pass membrane protein</topology>
    </subcellularLocation>
</comment>
<dbReference type="EMBL" id="CP011367">
    <property type="protein sequence ID" value="AKJ96408.1"/>
    <property type="molecule type" value="Genomic_DNA"/>
</dbReference>
<evidence type="ECO:0000256" key="3">
    <source>
        <dbReference type="ARBA" id="ARBA00022692"/>
    </source>
</evidence>
<evidence type="ECO:0000313" key="10">
    <source>
        <dbReference type="EMBL" id="AKJ96408.1"/>
    </source>
</evidence>
<feature type="domain" description="RCK C-terminal" evidence="9">
    <location>
        <begin position="199"/>
        <end position="287"/>
    </location>
</feature>
<keyword evidence="4" id="KW-0677">Repeat</keyword>
<dbReference type="OrthoDB" id="9809303at2"/>
<feature type="transmembrane region" description="Helical" evidence="8">
    <location>
        <begin position="20"/>
        <end position="39"/>
    </location>
</feature>
<dbReference type="Pfam" id="PF02080">
    <property type="entry name" value="TrkA_C"/>
    <property type="match status" value="2"/>
</dbReference>
<proteinExistence type="predicted"/>
<sequence>MIFGLLAVTLVLFVWNRWRYDIVAIGALLAAAFLGLVPFREMFSGFGHPAVITVAAVLVLSRGLLNAGVVDTVARQLTRVGDQPWVQVAALTGVVALASGFMNNVGALALLMPVAIWMARQSGRSPAFLLMPLAFGSLLGGMLTMIGTPPNIIIAEYRAEATGTAFAMFDFLPVGFGIAVVGVIFIALIGWRLTPQRERPAASGELFEISAYLTEVRVPEGNRYVGHTVYELMRELRGEAEVVVVGLVRGERREPMPAIYEVLRADDILLVEADSDSLKTLLDVTEMELEARVEEAEEQAEQEGNGEKRENALGKLALEEAIVTPGSRLVGTTASALELRQRYAVNVLAVARQGVRLSERLDKVRFRAGDILLVQGGEEELPAALSELGCLPLASRGLRITRPRKVILASSLFALALGAVALGWVPAAPALVGAAVAMVLVGLIGPSEVYRGIEWPVIVLLAALLPVGQALETTGGSQLIADGLFALGEASSPAVMLALLMAVVMLLSNVVNNAAAAVLAAPVGIALARSMEAAPDPFLMAVAVGASCAFLTPIGHQSNTLVMAPGGYEFRDYWRMGLPLSLIVIVTAVPLILWIWPP</sequence>
<dbReference type="GO" id="GO:0008324">
    <property type="term" value="F:monoatomic cation transmembrane transporter activity"/>
    <property type="evidence" value="ECO:0007669"/>
    <property type="project" value="InterPro"/>
</dbReference>
<evidence type="ECO:0000256" key="8">
    <source>
        <dbReference type="SAM" id="Phobius"/>
    </source>
</evidence>
<evidence type="ECO:0000256" key="7">
    <source>
        <dbReference type="SAM" id="Coils"/>
    </source>
</evidence>
<dbReference type="PANTHER" id="PTHR43652:SF2">
    <property type="entry name" value="BASIC AMINO ACID ANTIPORTER YFCC-RELATED"/>
    <property type="match status" value="1"/>
</dbReference>
<feature type="transmembrane region" description="Helical" evidence="8">
    <location>
        <begin position="576"/>
        <end position="596"/>
    </location>
</feature>
<dbReference type="PATRIC" id="fig|106634.4.peg.801"/>
<evidence type="ECO:0000256" key="2">
    <source>
        <dbReference type="ARBA" id="ARBA00022448"/>
    </source>
</evidence>
<keyword evidence="7" id="KW-0175">Coiled coil</keyword>
<gene>
    <name evidence="10" type="ORF">TVD_03940</name>
</gene>
<feature type="transmembrane region" description="Helical" evidence="8">
    <location>
        <begin position="430"/>
        <end position="446"/>
    </location>
</feature>
<evidence type="ECO:0000313" key="11">
    <source>
        <dbReference type="Proteomes" id="UP000064201"/>
    </source>
</evidence>
<feature type="transmembrane region" description="Helical" evidence="8">
    <location>
        <begin position="453"/>
        <end position="471"/>
    </location>
</feature>
<reference evidence="10 11" key="1">
    <citation type="submission" date="2015-04" db="EMBL/GenBank/DDBJ databases">
        <title>Complete Sequence for the Genome of the Thioalkalivibrio versutus D301.</title>
        <authorList>
            <person name="Mu T."/>
            <person name="Zhou J."/>
            <person name="Xu X."/>
        </authorList>
    </citation>
    <scope>NUCLEOTIDE SEQUENCE [LARGE SCALE GENOMIC DNA]</scope>
    <source>
        <strain evidence="10 11">D301</strain>
    </source>
</reference>
<dbReference type="InterPro" id="IPR051679">
    <property type="entry name" value="DASS-Related_Transporters"/>
</dbReference>
<feature type="transmembrane region" description="Helical" evidence="8">
    <location>
        <begin position="85"/>
        <end position="115"/>
    </location>
</feature>
<dbReference type="PROSITE" id="PS01271">
    <property type="entry name" value="NA_SULFATE"/>
    <property type="match status" value="1"/>
</dbReference>
<dbReference type="InterPro" id="IPR004680">
    <property type="entry name" value="Cit_transptr-like_dom"/>
</dbReference>
<keyword evidence="6 8" id="KW-0472">Membrane</keyword>
<dbReference type="RefSeq" id="WP_047251897.1">
    <property type="nucleotide sequence ID" value="NZ_CP011367.1"/>
</dbReference>
<feature type="transmembrane region" description="Helical" evidence="8">
    <location>
        <begin position="166"/>
        <end position="191"/>
    </location>
</feature>
<dbReference type="GO" id="GO:0006813">
    <property type="term" value="P:potassium ion transport"/>
    <property type="evidence" value="ECO:0007669"/>
    <property type="project" value="InterPro"/>
</dbReference>
<dbReference type="PANTHER" id="PTHR43652">
    <property type="entry name" value="BASIC AMINO ACID ANTIPORTER YFCC-RELATED"/>
    <property type="match status" value="1"/>
</dbReference>
<feature type="transmembrane region" description="Helical" evidence="8">
    <location>
        <begin position="483"/>
        <end position="507"/>
    </location>
</feature>
<protein>
    <submittedName>
        <fullName evidence="10">Potassium transporter TrkA</fullName>
    </submittedName>
</protein>
<keyword evidence="3 8" id="KW-0812">Transmembrane</keyword>
<feature type="transmembrane region" description="Helical" evidence="8">
    <location>
        <begin position="46"/>
        <end position="65"/>
    </location>
</feature>
<dbReference type="KEGG" id="tvr:TVD_03940"/>
<keyword evidence="2" id="KW-0813">Transport</keyword>
<feature type="domain" description="RCK C-terminal" evidence="9">
    <location>
        <begin position="306"/>
        <end position="391"/>
    </location>
</feature>
<evidence type="ECO:0000256" key="4">
    <source>
        <dbReference type="ARBA" id="ARBA00022737"/>
    </source>
</evidence>
<dbReference type="GO" id="GO:0005886">
    <property type="term" value="C:plasma membrane"/>
    <property type="evidence" value="ECO:0007669"/>
    <property type="project" value="TreeGrafter"/>
</dbReference>